<dbReference type="Proteomes" id="UP000001067">
    <property type="component" value="Unassembled WGS sequence"/>
</dbReference>
<feature type="coiled-coil region" evidence="1">
    <location>
        <begin position="76"/>
        <end position="103"/>
    </location>
</feature>
<evidence type="ECO:0000256" key="1">
    <source>
        <dbReference type="SAM" id="Coils"/>
    </source>
</evidence>
<accession>E3S4R6</accession>
<protein>
    <recommendedName>
        <fullName evidence="4">DUF4238 domain-containing protein</fullName>
    </recommendedName>
</protein>
<evidence type="ECO:0008006" key="4">
    <source>
        <dbReference type="Google" id="ProtNLM"/>
    </source>
</evidence>
<sequence length="120" mass="13929">MSRPSGSQYQHYIPRFLLRRFSTTPVVYRTGKNNRRQRVKGNEIVNVADISKYPPEITEALVAEIYGKYDMYNDNSRSTQKEQRQMENKLSGLEARAKTAKMEYGFLAQTKTFYANSCLS</sequence>
<proteinExistence type="predicted"/>
<dbReference type="KEGG" id="pte:PTT_17584"/>
<reference evidence="2 3" key="1">
    <citation type="journal article" date="2010" name="Genome Biol.">
        <title>A first genome assembly of the barley fungal pathogen Pyrenophora teres f. teres.</title>
        <authorList>
            <person name="Ellwood S.R."/>
            <person name="Liu Z."/>
            <person name="Syme R.A."/>
            <person name="Lai Z."/>
            <person name="Hane J.K."/>
            <person name="Keiper F."/>
            <person name="Moffat C.S."/>
            <person name="Oliver R.P."/>
            <person name="Friesen T.L."/>
        </authorList>
    </citation>
    <scope>NUCLEOTIDE SEQUENCE [LARGE SCALE GENOMIC DNA]</scope>
    <source>
        <strain evidence="2 3">0-1</strain>
    </source>
</reference>
<keyword evidence="3" id="KW-1185">Reference proteome</keyword>
<keyword evidence="1" id="KW-0175">Coiled coil</keyword>
<dbReference type="Pfam" id="PF14022">
    <property type="entry name" value="DUF4238"/>
    <property type="match status" value="1"/>
</dbReference>
<gene>
    <name evidence="2" type="ORF">PTT_17584</name>
</gene>
<evidence type="ECO:0000313" key="2">
    <source>
        <dbReference type="EMBL" id="EFQ87033.1"/>
    </source>
</evidence>
<dbReference type="AlphaFoldDB" id="E3S4R6"/>
<dbReference type="HOGENOM" id="CLU_2050855_0_0_1"/>
<dbReference type="EMBL" id="GL537183">
    <property type="protein sequence ID" value="EFQ87033.1"/>
    <property type="molecule type" value="Genomic_DNA"/>
</dbReference>
<organism evidence="3">
    <name type="scientific">Pyrenophora teres f. teres (strain 0-1)</name>
    <name type="common">Barley net blotch fungus</name>
    <name type="synonym">Drechslera teres f. teres</name>
    <dbReference type="NCBI Taxonomy" id="861557"/>
    <lineage>
        <taxon>Eukaryota</taxon>
        <taxon>Fungi</taxon>
        <taxon>Dikarya</taxon>
        <taxon>Ascomycota</taxon>
        <taxon>Pezizomycotina</taxon>
        <taxon>Dothideomycetes</taxon>
        <taxon>Pleosporomycetidae</taxon>
        <taxon>Pleosporales</taxon>
        <taxon>Pleosporineae</taxon>
        <taxon>Pleosporaceae</taxon>
        <taxon>Pyrenophora</taxon>
    </lineage>
</organism>
<dbReference type="InterPro" id="IPR025332">
    <property type="entry name" value="DUF4238"/>
</dbReference>
<name>E3S4R6_PYRTT</name>
<dbReference type="OrthoDB" id="5340163at2759"/>
<evidence type="ECO:0000313" key="3">
    <source>
        <dbReference type="Proteomes" id="UP000001067"/>
    </source>
</evidence>